<dbReference type="PANTHER" id="PTHR13696:SF52">
    <property type="entry name" value="PARA FAMILY PROTEIN CT_582"/>
    <property type="match status" value="1"/>
</dbReference>
<evidence type="ECO:0000259" key="1">
    <source>
        <dbReference type="Pfam" id="PF13614"/>
    </source>
</evidence>
<gene>
    <name evidence="2" type="ORF">MNBD_NITROSPINAE01-168</name>
</gene>
<reference evidence="2" key="1">
    <citation type="submission" date="2018-06" db="EMBL/GenBank/DDBJ databases">
        <authorList>
            <person name="Zhirakovskaya E."/>
        </authorList>
    </citation>
    <scope>NUCLEOTIDE SEQUENCE</scope>
</reference>
<dbReference type="PIRSF" id="PIRSF009320">
    <property type="entry name" value="Nuc_binding_HP_1000"/>
    <property type="match status" value="1"/>
</dbReference>
<organism evidence="2">
    <name type="scientific">hydrothermal vent metagenome</name>
    <dbReference type="NCBI Taxonomy" id="652676"/>
    <lineage>
        <taxon>unclassified sequences</taxon>
        <taxon>metagenomes</taxon>
        <taxon>ecological metagenomes</taxon>
    </lineage>
</organism>
<protein>
    <recommendedName>
        <fullName evidence="1">AAA domain-containing protein</fullName>
    </recommendedName>
</protein>
<dbReference type="Pfam" id="PF13614">
    <property type="entry name" value="AAA_31"/>
    <property type="match status" value="1"/>
</dbReference>
<dbReference type="SUPFAM" id="SSF52540">
    <property type="entry name" value="P-loop containing nucleoside triphosphate hydrolases"/>
    <property type="match status" value="1"/>
</dbReference>
<name>A0A3B1BMD4_9ZZZZ</name>
<feature type="domain" description="AAA" evidence="1">
    <location>
        <begin position="1"/>
        <end position="173"/>
    </location>
</feature>
<dbReference type="AlphaFoldDB" id="A0A3B1BMD4"/>
<dbReference type="EMBL" id="UOGC01000091">
    <property type="protein sequence ID" value="VAX19526.1"/>
    <property type="molecule type" value="Genomic_DNA"/>
</dbReference>
<dbReference type="Gene3D" id="3.40.50.300">
    <property type="entry name" value="P-loop containing nucleotide triphosphate hydrolases"/>
    <property type="match status" value="1"/>
</dbReference>
<accession>A0A3B1BMD4</accession>
<dbReference type="InterPro" id="IPR025669">
    <property type="entry name" value="AAA_dom"/>
</dbReference>
<sequence length="253" mass="27852">MRKIAFINEKGGSGKTTLTLNVGASLAGKGARVLILDMDPQGHIGKSLGLDVARIWPTVTDLLLDPGVKIEETARPTDIPNLWITPSNKLLTDFPVNVSSDPERHLRLQQKVNNAYGFDFILIDSPPSIGLSTVNILMAVEEVVIPVSLTYLALDGCVEIIDTVETMRRNFNHTSLHVSLVVGTFYRNNDLVNSILRKLRSHFGSRMARTVIEYDMKLDQAQSFGKSIFDFAPNSMGARQMATVAEEVRDANG</sequence>
<dbReference type="InterPro" id="IPR050678">
    <property type="entry name" value="DNA_Partitioning_ATPase"/>
</dbReference>
<dbReference type="PANTHER" id="PTHR13696">
    <property type="entry name" value="P-LOOP CONTAINING NUCLEOSIDE TRIPHOSPHATE HYDROLASE"/>
    <property type="match status" value="1"/>
</dbReference>
<evidence type="ECO:0000313" key="2">
    <source>
        <dbReference type="EMBL" id="VAX19526.1"/>
    </source>
</evidence>
<dbReference type="CDD" id="cd02042">
    <property type="entry name" value="ParAB_family"/>
    <property type="match status" value="1"/>
</dbReference>
<proteinExistence type="predicted"/>
<dbReference type="InterPro" id="IPR027417">
    <property type="entry name" value="P-loop_NTPase"/>
</dbReference>